<dbReference type="Proteomes" id="UP000597762">
    <property type="component" value="Unassembled WGS sequence"/>
</dbReference>
<evidence type="ECO:0000256" key="4">
    <source>
        <dbReference type="SAM" id="MobiDB-lite"/>
    </source>
</evidence>
<dbReference type="InterPro" id="IPR018477">
    <property type="entry name" value="BICD"/>
</dbReference>
<dbReference type="AlphaFoldDB" id="A0A812BGS4"/>
<evidence type="ECO:0000256" key="1">
    <source>
        <dbReference type="ARBA" id="ARBA00010061"/>
    </source>
</evidence>
<evidence type="ECO:0000313" key="6">
    <source>
        <dbReference type="Proteomes" id="UP000597762"/>
    </source>
</evidence>
<name>A0A812BGS4_ACAPH</name>
<feature type="coiled-coil region" evidence="3">
    <location>
        <begin position="361"/>
        <end position="416"/>
    </location>
</feature>
<dbReference type="EMBL" id="CAHIKZ030000604">
    <property type="protein sequence ID" value="CAE1228953.1"/>
    <property type="molecule type" value="Genomic_DNA"/>
</dbReference>
<reference evidence="5" key="1">
    <citation type="submission" date="2021-01" db="EMBL/GenBank/DDBJ databases">
        <authorList>
            <person name="Li R."/>
            <person name="Bekaert M."/>
        </authorList>
    </citation>
    <scope>NUCLEOTIDE SEQUENCE</scope>
    <source>
        <strain evidence="5">Farmed</strain>
    </source>
</reference>
<keyword evidence="2 3" id="KW-0175">Coiled coil</keyword>
<evidence type="ECO:0000256" key="2">
    <source>
        <dbReference type="ARBA" id="ARBA00023054"/>
    </source>
</evidence>
<feature type="coiled-coil region" evidence="3">
    <location>
        <begin position="671"/>
        <end position="797"/>
    </location>
</feature>
<dbReference type="GO" id="GO:0070840">
    <property type="term" value="F:dynein complex binding"/>
    <property type="evidence" value="ECO:0007669"/>
    <property type="project" value="InterPro"/>
</dbReference>
<dbReference type="Pfam" id="PF09730">
    <property type="entry name" value="BicD"/>
    <property type="match status" value="1"/>
</dbReference>
<feature type="coiled-coil region" evidence="3">
    <location>
        <begin position="468"/>
        <end position="533"/>
    </location>
</feature>
<dbReference type="GO" id="GO:0034452">
    <property type="term" value="F:dynactin binding"/>
    <property type="evidence" value="ECO:0007669"/>
    <property type="project" value="TreeGrafter"/>
</dbReference>
<dbReference type="GO" id="GO:0005829">
    <property type="term" value="C:cytosol"/>
    <property type="evidence" value="ECO:0007669"/>
    <property type="project" value="TreeGrafter"/>
</dbReference>
<protein>
    <submittedName>
        <fullName evidence="5">BICD</fullName>
    </submittedName>
</protein>
<dbReference type="PANTHER" id="PTHR31233:SF6">
    <property type="entry name" value="PROTEIN BICAUDAL D"/>
    <property type="match status" value="1"/>
</dbReference>
<dbReference type="OrthoDB" id="10069295at2759"/>
<comment type="caution">
    <text evidence="5">The sequence shown here is derived from an EMBL/GenBank/DDBJ whole genome shotgun (WGS) entry which is preliminary data.</text>
</comment>
<accession>A0A812BGS4</accession>
<comment type="similarity">
    <text evidence="1">Belongs to the BicD family.</text>
</comment>
<dbReference type="PANTHER" id="PTHR31233">
    <property type="entry name" value="BICAUDAL D FAMILY MEMBER"/>
    <property type="match status" value="1"/>
</dbReference>
<dbReference type="Gene3D" id="6.10.250.2470">
    <property type="match status" value="1"/>
</dbReference>
<dbReference type="GO" id="GO:0072393">
    <property type="term" value="P:microtubule anchoring at microtubule organizing center"/>
    <property type="evidence" value="ECO:0007669"/>
    <property type="project" value="TreeGrafter"/>
</dbReference>
<organism evidence="5 6">
    <name type="scientific">Acanthosepion pharaonis</name>
    <name type="common">Pharaoh cuttlefish</name>
    <name type="synonym">Sepia pharaonis</name>
    <dbReference type="NCBI Taxonomy" id="158019"/>
    <lineage>
        <taxon>Eukaryota</taxon>
        <taxon>Metazoa</taxon>
        <taxon>Spiralia</taxon>
        <taxon>Lophotrochozoa</taxon>
        <taxon>Mollusca</taxon>
        <taxon>Cephalopoda</taxon>
        <taxon>Coleoidea</taxon>
        <taxon>Decapodiformes</taxon>
        <taxon>Sepiida</taxon>
        <taxon>Sepiina</taxon>
        <taxon>Sepiidae</taxon>
        <taxon>Acanthosepion</taxon>
    </lineage>
</organism>
<keyword evidence="6" id="KW-1185">Reference proteome</keyword>
<feature type="compositionally biased region" description="Basic and acidic residues" evidence="4">
    <location>
        <begin position="588"/>
        <end position="600"/>
    </location>
</feature>
<sequence>MSEADARDNINNVGGSTATHLHHHPILNLANLSADDLKGEVERLSAELAETTQQKLQAAQYGLEVLEEKQHLQQQYEDLESIYDATKNELDCAKAALSKHQSTYRKQHEVGIRHEEHFLQETLSLEDQYRDTISELETELKSIKAAYDRITCENERLNALVNESQQQMEALELQRKQLRNEIKEYKIRENRNLADYAELEDENINLQKQVSQLRQSQVDYEALKHEKRALQEEADDLNAELEQTKNLKKIIERNLEESLNSLQQEREQKHMLKKELDHHITRESMFNLSNLAHIGGLSDGLKFGNSHDLNLNSGHREANDDEGESQDHPALKRLEADFIQPKKDDGRVPKPAPASVNDLLSEIHMTEVQKLQQLLDQSENEKMELQKGLDEAQKLMQDTQKDLMEQRERAAQLKSHMSAIANINEAQINLPEDELTEEDLAEIQNESDPEKREILLLKHNYNINEKKYMAALKQISNLQSEINSLQERVQNAESNKTIDPEVKETLSNLNNKISEYEEQVKILQKDLTGMTDSADSAQGRLNVTQDQLVHITEDLAQLYHLVCEVNGELPSRVMLDHAKGAAQMSRPDVAREGSEEKSEVTQKSNGEVSTEDGESSGSEASKKSKELVSQDLKGQGDPTSCGKLVETILDQIKYLRRAVEHLVVTRQRQDDDTENQDVKELQEQIVKLKAMLSTKREQIATLRSVLKANKSTAEIALANLKQKYENEKVIVTDTMMKLRNELKALKEDAATFASLRAMFAQRCDEYVTQLDEMQRQLVAAEEEKKTLNSLLRMAIQQKLVLTQRLEDLEFDRERRNIRRQGRNKIGAPKVFPKERLLKTRCLVLWTRRTGFSSSDSPYSSPMLMCPL</sequence>
<dbReference type="GO" id="GO:0070507">
    <property type="term" value="P:regulation of microtubule cytoskeleton organization"/>
    <property type="evidence" value="ECO:0007669"/>
    <property type="project" value="TreeGrafter"/>
</dbReference>
<evidence type="ECO:0000313" key="5">
    <source>
        <dbReference type="EMBL" id="CAE1228953.1"/>
    </source>
</evidence>
<dbReference type="GO" id="GO:0008093">
    <property type="term" value="F:cytoskeletal anchor activity"/>
    <property type="evidence" value="ECO:0007669"/>
    <property type="project" value="InterPro"/>
</dbReference>
<feature type="coiled-coil region" evidence="3">
    <location>
        <begin position="27"/>
        <end position="282"/>
    </location>
</feature>
<gene>
    <name evidence="5" type="ORF">SPHA_17050</name>
</gene>
<dbReference type="GO" id="GO:0005794">
    <property type="term" value="C:Golgi apparatus"/>
    <property type="evidence" value="ECO:0007669"/>
    <property type="project" value="TreeGrafter"/>
</dbReference>
<feature type="region of interest" description="Disordered" evidence="4">
    <location>
        <begin position="580"/>
        <end position="640"/>
    </location>
</feature>
<evidence type="ECO:0000256" key="3">
    <source>
        <dbReference type="SAM" id="Coils"/>
    </source>
</evidence>
<proteinExistence type="inferred from homology"/>